<evidence type="ECO:0000313" key="2">
    <source>
        <dbReference type="EMBL" id="OCX73522.1"/>
    </source>
</evidence>
<feature type="signal peptide" evidence="1">
    <location>
        <begin position="1"/>
        <end position="24"/>
    </location>
</feature>
<dbReference type="RefSeq" id="WP_024893696.1">
    <property type="nucleotide sequence ID" value="NZ_JAAOMO010000036.1"/>
</dbReference>
<dbReference type="EMBL" id="LWRY01000001">
    <property type="protein sequence ID" value="OCX76553.1"/>
    <property type="molecule type" value="Genomic_DNA"/>
</dbReference>
<dbReference type="EMBL" id="LWSA01000102">
    <property type="protein sequence ID" value="OCX73522.1"/>
    <property type="molecule type" value="Genomic_DNA"/>
</dbReference>
<reference evidence="3 4" key="1">
    <citation type="journal article" date="2016" name="Int. J. Mol. Sci.">
        <title>Comparative genomics of the extreme acidophile Acidithiobacillus thiooxidans reveals intraspecific divergence and niche adaptation.</title>
        <authorList>
            <person name="Zhang X."/>
            <person name="Feng X."/>
            <person name="Tao J."/>
            <person name="Ma L."/>
            <person name="Xiao Y."/>
            <person name="Liang Y."/>
            <person name="Liu X."/>
            <person name="Yin H."/>
        </authorList>
    </citation>
    <scope>NUCLEOTIDE SEQUENCE [LARGE SCALE GENOMIC DNA]</scope>
    <source>
        <strain evidence="2 4">A02</strain>
        <strain evidence="3">DXS-W</strain>
    </source>
</reference>
<evidence type="ECO:0000256" key="1">
    <source>
        <dbReference type="SAM" id="SignalP"/>
    </source>
</evidence>
<organism evidence="3 5">
    <name type="scientific">Acidithiobacillus thiooxidans</name>
    <name type="common">Thiobacillus thiooxidans</name>
    <dbReference type="NCBI Taxonomy" id="930"/>
    <lineage>
        <taxon>Bacteria</taxon>
        <taxon>Pseudomonadati</taxon>
        <taxon>Pseudomonadota</taxon>
        <taxon>Acidithiobacillia</taxon>
        <taxon>Acidithiobacillales</taxon>
        <taxon>Acidithiobacillaceae</taxon>
        <taxon>Acidithiobacillus</taxon>
    </lineage>
</organism>
<sequence length="194" mass="20488">MKKKIWILALALNATWIAASPAWATTSATAPCDPGCSTCQHAINTFQEQAQQTLAVAKPPNPQNAINSDTCLGTALNFSLSSMFSSNVSGLIQQLEHQIYQAACSAAQNAISQTVSDGNSLLNFNLPSSEFTQLTGMSSFTPVTISSAPASRSSVNFQNSNNGNLWNHIASNATSTATGEASNQVSNWYNNVLP</sequence>
<comment type="caution">
    <text evidence="3">The sequence shown here is derived from an EMBL/GenBank/DDBJ whole genome shotgun (WGS) entry which is preliminary data.</text>
</comment>
<dbReference type="AlphaFoldDB" id="A0A1C2IKK4"/>
<proteinExistence type="predicted"/>
<evidence type="ECO:0000313" key="3">
    <source>
        <dbReference type="EMBL" id="OCX76553.1"/>
    </source>
</evidence>
<keyword evidence="1" id="KW-0732">Signal</keyword>
<protein>
    <recommendedName>
        <fullName evidence="6">Secreted protein</fullName>
    </recommendedName>
</protein>
<keyword evidence="5" id="KW-1185">Reference proteome</keyword>
<dbReference type="STRING" id="930.GCA_002079865_02137"/>
<gene>
    <name evidence="3" type="ORF">A6M23_00030</name>
    <name evidence="2" type="ORF">A6P07_08230</name>
</gene>
<feature type="chain" id="PRO_5010466999" description="Secreted protein" evidence="1">
    <location>
        <begin position="25"/>
        <end position="194"/>
    </location>
</feature>
<evidence type="ECO:0008006" key="6">
    <source>
        <dbReference type="Google" id="ProtNLM"/>
    </source>
</evidence>
<name>A0A1C2IKK4_ACITH</name>
<accession>A0A1C2IKK4</accession>
<evidence type="ECO:0000313" key="4">
    <source>
        <dbReference type="Proteomes" id="UP000094893"/>
    </source>
</evidence>
<dbReference type="Proteomes" id="UP000094893">
    <property type="component" value="Unassembled WGS sequence"/>
</dbReference>
<dbReference type="Proteomes" id="UP000095008">
    <property type="component" value="Unassembled WGS sequence"/>
</dbReference>
<evidence type="ECO:0000313" key="5">
    <source>
        <dbReference type="Proteomes" id="UP000095008"/>
    </source>
</evidence>